<dbReference type="InterPro" id="IPR050789">
    <property type="entry name" value="Diverse_Enzym_Activities"/>
</dbReference>
<feature type="chain" id="PRO_5031568845" evidence="1">
    <location>
        <begin position="21"/>
        <end position="357"/>
    </location>
</feature>
<dbReference type="EMBL" id="JACHJQ010000017">
    <property type="protein sequence ID" value="MBB4912851.1"/>
    <property type="molecule type" value="Genomic_DNA"/>
</dbReference>
<accession>A0A7W7QGW7</accession>
<dbReference type="InterPro" id="IPR001466">
    <property type="entry name" value="Beta-lactam-related"/>
</dbReference>
<dbReference type="RefSeq" id="WP_221465103.1">
    <property type="nucleotide sequence ID" value="NZ_JACHJQ010000017.1"/>
</dbReference>
<dbReference type="PANTHER" id="PTHR43283">
    <property type="entry name" value="BETA-LACTAMASE-RELATED"/>
    <property type="match status" value="1"/>
</dbReference>
<dbReference type="Gene3D" id="3.40.710.10">
    <property type="entry name" value="DD-peptidase/beta-lactamase superfamily"/>
    <property type="match status" value="1"/>
</dbReference>
<evidence type="ECO:0000256" key="1">
    <source>
        <dbReference type="SAM" id="SignalP"/>
    </source>
</evidence>
<feature type="signal peptide" evidence="1">
    <location>
        <begin position="1"/>
        <end position="20"/>
    </location>
</feature>
<gene>
    <name evidence="3" type="ORF">FHR82_009125</name>
</gene>
<evidence type="ECO:0000313" key="3">
    <source>
        <dbReference type="EMBL" id="MBB4912851.1"/>
    </source>
</evidence>
<name>A0A7W7QGW7_9PSEU</name>
<evidence type="ECO:0000259" key="2">
    <source>
        <dbReference type="Pfam" id="PF00144"/>
    </source>
</evidence>
<organism evidence="3 4">
    <name type="scientific">Actinophytocola algeriensis</name>
    <dbReference type="NCBI Taxonomy" id="1768010"/>
    <lineage>
        <taxon>Bacteria</taxon>
        <taxon>Bacillati</taxon>
        <taxon>Actinomycetota</taxon>
        <taxon>Actinomycetes</taxon>
        <taxon>Pseudonocardiales</taxon>
        <taxon>Pseudonocardiaceae</taxon>
    </lineage>
</organism>
<reference evidence="3 4" key="1">
    <citation type="submission" date="2020-08" db="EMBL/GenBank/DDBJ databases">
        <title>Genomic Encyclopedia of Type Strains, Phase III (KMG-III): the genomes of soil and plant-associated and newly described type strains.</title>
        <authorList>
            <person name="Whitman W."/>
        </authorList>
    </citation>
    <scope>NUCLEOTIDE SEQUENCE [LARGE SCALE GENOMIC DNA]</scope>
    <source>
        <strain evidence="3 4">CECT 8960</strain>
    </source>
</reference>
<protein>
    <submittedName>
        <fullName evidence="3">CubicO group peptidase (Beta-lactamase class C family)</fullName>
    </submittedName>
</protein>
<dbReference type="AlphaFoldDB" id="A0A7W7QGW7"/>
<dbReference type="InterPro" id="IPR012338">
    <property type="entry name" value="Beta-lactam/transpept-like"/>
</dbReference>
<proteinExistence type="predicted"/>
<evidence type="ECO:0000313" key="4">
    <source>
        <dbReference type="Proteomes" id="UP000520767"/>
    </source>
</evidence>
<dbReference type="Pfam" id="PF00144">
    <property type="entry name" value="Beta-lactamase"/>
    <property type="match status" value="1"/>
</dbReference>
<dbReference type="SUPFAM" id="SSF56601">
    <property type="entry name" value="beta-lactamase/transpeptidase-like"/>
    <property type="match status" value="1"/>
</dbReference>
<keyword evidence="4" id="KW-1185">Reference proteome</keyword>
<keyword evidence="1" id="KW-0732">Signal</keyword>
<feature type="domain" description="Beta-lactamase-related" evidence="2">
    <location>
        <begin position="41"/>
        <end position="313"/>
    </location>
</feature>
<comment type="caution">
    <text evidence="3">The sequence shown here is derived from an EMBL/GenBank/DDBJ whole genome shotgun (WGS) entry which is preliminary data.</text>
</comment>
<dbReference type="PROSITE" id="PS51257">
    <property type="entry name" value="PROKAR_LIPOPROTEIN"/>
    <property type="match status" value="1"/>
</dbReference>
<dbReference type="Proteomes" id="UP000520767">
    <property type="component" value="Unassembled WGS sequence"/>
</dbReference>
<sequence length="357" mass="38858">MVRVLLMVMAGVLACSPAPSRQPPSDPVGDYLARTLPDGFGGTVLAGRGGDITYCEGVGLADRDSGTAATCDTVYDVMSITKQFTAAAVLKLETMGKLRVSDPIGTHLGPVPADKRGITLHHLLTHTSGLVEGLGDDYDAISREDMLAGALASRLVSTPGEEFHYSNVGYSVLAAVVEKASGVGYEQFLSQRLFLPAGMRDTGYVIPRWSPDQVAVEYDETGTSQGRPYDHPWAADGPHWNLRGNGGMLSTARDMFRWHRALTDATVLSSSARQKLFTPQVRMPGMDVWYAYGWAILDTAHGEVAWHNGGNDWSLANYARELPDGAMTYWVSNQAYAEDWNLEDVELELTKEILERA</sequence>